<dbReference type="Proteomes" id="UP001596406">
    <property type="component" value="Unassembled WGS sequence"/>
</dbReference>
<keyword evidence="6" id="KW-1185">Reference proteome</keyword>
<sequence>MPSDNALSEPMIATFVLQQPTLMQALAAVPSTRLTWEQTDATDCGETFVLFWAASDDYDAFEAAMADDPTVRDPRHLTTFDGRRLYRVEQVDAGKERSVYPALVETGAIVQELTATHEGWCFQVLFPDHEALSRFHRACVDRDVAFRLLNKFEQVGEPDAGYDFGLSEKQRRMLVRAAEAGYYRVPRRVDLSTVADEVGISHQAASERLRRAVDRLVRHTVLPDGDGPTDGGPPRR</sequence>
<dbReference type="InterPro" id="IPR031803">
    <property type="entry name" value="BAT_GAF/HTH-assoc"/>
</dbReference>
<organism evidence="5 6">
    <name type="scientific">Halomarina ordinaria</name>
    <dbReference type="NCBI Taxonomy" id="3033939"/>
    <lineage>
        <taxon>Archaea</taxon>
        <taxon>Methanobacteriati</taxon>
        <taxon>Methanobacteriota</taxon>
        <taxon>Stenosarchaea group</taxon>
        <taxon>Halobacteria</taxon>
        <taxon>Halobacteriales</taxon>
        <taxon>Natronomonadaceae</taxon>
        <taxon>Halomarina</taxon>
    </lineage>
</organism>
<evidence type="ECO:0000256" key="1">
    <source>
        <dbReference type="ARBA" id="ARBA00023015"/>
    </source>
</evidence>
<protein>
    <submittedName>
        <fullName evidence="5">Helix-turn-helix domain-containing protein</fullName>
    </submittedName>
</protein>
<feature type="domain" description="HTH bat-type" evidence="3">
    <location>
        <begin position="166"/>
        <end position="217"/>
    </location>
</feature>
<comment type="caution">
    <text evidence="5">The sequence shown here is derived from an EMBL/GenBank/DDBJ whole genome shotgun (WGS) entry which is preliminary data.</text>
</comment>
<dbReference type="Pfam" id="PF04967">
    <property type="entry name" value="HTH_10"/>
    <property type="match status" value="1"/>
</dbReference>
<proteinExistence type="predicted"/>
<evidence type="ECO:0000313" key="5">
    <source>
        <dbReference type="EMBL" id="MFC6838038.1"/>
    </source>
</evidence>
<feature type="domain" description="Bacterioopsin transcriptional activator GAF and HTH associated" evidence="4">
    <location>
        <begin position="23"/>
        <end position="154"/>
    </location>
</feature>
<dbReference type="InterPro" id="IPR007050">
    <property type="entry name" value="HTH_bacterioopsin"/>
</dbReference>
<keyword evidence="2" id="KW-0804">Transcription</keyword>
<evidence type="ECO:0000259" key="3">
    <source>
        <dbReference type="Pfam" id="PF04967"/>
    </source>
</evidence>
<dbReference type="PANTHER" id="PTHR34236:SF1">
    <property type="entry name" value="DIMETHYL SULFOXIDE REDUCTASE TRANSCRIPTIONAL ACTIVATOR"/>
    <property type="match status" value="1"/>
</dbReference>
<evidence type="ECO:0000313" key="6">
    <source>
        <dbReference type="Proteomes" id="UP001596406"/>
    </source>
</evidence>
<dbReference type="Pfam" id="PF15915">
    <property type="entry name" value="BAT"/>
    <property type="match status" value="1"/>
</dbReference>
<keyword evidence="1" id="KW-0805">Transcription regulation</keyword>
<name>A0ABD5UGQ6_9EURY</name>
<gene>
    <name evidence="5" type="ORF">ACFQHK_16270</name>
</gene>
<evidence type="ECO:0000259" key="4">
    <source>
        <dbReference type="Pfam" id="PF15915"/>
    </source>
</evidence>
<evidence type="ECO:0000256" key="2">
    <source>
        <dbReference type="ARBA" id="ARBA00023163"/>
    </source>
</evidence>
<dbReference type="PANTHER" id="PTHR34236">
    <property type="entry name" value="DIMETHYL SULFOXIDE REDUCTASE TRANSCRIPTIONAL ACTIVATOR"/>
    <property type="match status" value="1"/>
</dbReference>
<dbReference type="RefSeq" id="WP_304449758.1">
    <property type="nucleotide sequence ID" value="NZ_JARRAH010000003.1"/>
</dbReference>
<reference evidence="5 6" key="1">
    <citation type="journal article" date="2019" name="Int. J. Syst. Evol. Microbiol.">
        <title>The Global Catalogue of Microorganisms (GCM) 10K type strain sequencing project: providing services to taxonomists for standard genome sequencing and annotation.</title>
        <authorList>
            <consortium name="The Broad Institute Genomics Platform"/>
            <consortium name="The Broad Institute Genome Sequencing Center for Infectious Disease"/>
            <person name="Wu L."/>
            <person name="Ma J."/>
        </authorList>
    </citation>
    <scope>NUCLEOTIDE SEQUENCE [LARGE SCALE GENOMIC DNA]</scope>
    <source>
        <strain evidence="5 6">PSRA2</strain>
    </source>
</reference>
<dbReference type="EMBL" id="JBHSXM010000003">
    <property type="protein sequence ID" value="MFC6838038.1"/>
    <property type="molecule type" value="Genomic_DNA"/>
</dbReference>
<dbReference type="AlphaFoldDB" id="A0ABD5UGQ6"/>
<accession>A0ABD5UGQ6</accession>